<feature type="domain" description="HipA-like kinase" evidence="1">
    <location>
        <begin position="9"/>
        <end position="244"/>
    </location>
</feature>
<dbReference type="Pfam" id="PF20613">
    <property type="entry name" value="HipA_2"/>
    <property type="match status" value="1"/>
</dbReference>
<dbReference type="AlphaFoldDB" id="A0A5B0G7H1"/>
<accession>A0A5B0G7H1</accession>
<dbReference type="EMBL" id="VTUZ01000050">
    <property type="protein sequence ID" value="KAA0999162.1"/>
    <property type="molecule type" value="Genomic_DNA"/>
</dbReference>
<evidence type="ECO:0000259" key="1">
    <source>
        <dbReference type="Pfam" id="PF20613"/>
    </source>
</evidence>
<keyword evidence="3" id="KW-1185">Reference proteome</keyword>
<dbReference type="Proteomes" id="UP000325273">
    <property type="component" value="Unassembled WGS sequence"/>
</dbReference>
<gene>
    <name evidence="2" type="ORF">FVF58_42260</name>
</gene>
<evidence type="ECO:0000313" key="3">
    <source>
        <dbReference type="Proteomes" id="UP000325273"/>
    </source>
</evidence>
<dbReference type="RefSeq" id="WP_149675576.1">
    <property type="nucleotide sequence ID" value="NZ_VTUZ01000050.1"/>
</dbReference>
<dbReference type="InterPro" id="IPR046748">
    <property type="entry name" value="HipA_2"/>
</dbReference>
<sequence>MFNREVVQIIEVLGRAAQGITQPFICRGDDERLYFVKGRHAGRKSLIAEWLGSSMAEAFGLPVAPFRIAEVQEALIDIAPPEFVELGAGYVFASQAVPNSLELSWTSLESVGPDQQLDVIVFDWWARNQDRTLTALGGNPNLLWDPAGNRMLVIDQNQAFDVDFDKAAFLELHAFARMWHKVYEDFVTRQIYEMRMQNALEQFERACDRMPDSWSIVGDDVPLSFTPEDAYGMLLSCRHEDFWKP</sequence>
<protein>
    <submittedName>
        <fullName evidence="2">HipA domain-containing protein</fullName>
    </submittedName>
</protein>
<evidence type="ECO:0000313" key="2">
    <source>
        <dbReference type="EMBL" id="KAA0999162.1"/>
    </source>
</evidence>
<reference evidence="2 3" key="1">
    <citation type="submission" date="2019-08" db="EMBL/GenBank/DDBJ databases">
        <title>Paraburkholderia sp. DCY113.</title>
        <authorList>
            <person name="Kang J."/>
        </authorList>
    </citation>
    <scope>NUCLEOTIDE SEQUENCE [LARGE SCALE GENOMIC DNA]</scope>
    <source>
        <strain evidence="2 3">DCY113</strain>
    </source>
</reference>
<comment type="caution">
    <text evidence="2">The sequence shown here is derived from an EMBL/GenBank/DDBJ whole genome shotgun (WGS) entry which is preliminary data.</text>
</comment>
<name>A0A5B0G7H1_9BURK</name>
<proteinExistence type="predicted"/>
<organism evidence="2 3">
    <name type="scientific">Paraburkholderia panacisoli</name>
    <dbReference type="NCBI Taxonomy" id="2603818"/>
    <lineage>
        <taxon>Bacteria</taxon>
        <taxon>Pseudomonadati</taxon>
        <taxon>Pseudomonadota</taxon>
        <taxon>Betaproteobacteria</taxon>
        <taxon>Burkholderiales</taxon>
        <taxon>Burkholderiaceae</taxon>
        <taxon>Paraburkholderia</taxon>
    </lineage>
</organism>